<protein>
    <submittedName>
        <fullName evidence="2">Elongation factor G</fullName>
    </submittedName>
</protein>
<feature type="chain" id="PRO_5007389277" evidence="1">
    <location>
        <begin position="19"/>
        <end position="228"/>
    </location>
</feature>
<gene>
    <name evidence="2" type="primary">fusA_19</name>
    <name evidence="5" type="synonym">fusA_17</name>
    <name evidence="3" type="synonym">fusA_18</name>
    <name evidence="4" type="synonym">fusA_5</name>
    <name evidence="3" type="ORF">CM83_67943</name>
    <name evidence="2" type="ORF">CM83_67945</name>
    <name evidence="5" type="ORF">CM83_67948</name>
    <name evidence="4" type="ORF">CM83_67951</name>
</gene>
<accession>A0A0A9W0B9</accession>
<evidence type="ECO:0000256" key="1">
    <source>
        <dbReference type="SAM" id="SignalP"/>
    </source>
</evidence>
<reference evidence="2" key="1">
    <citation type="journal article" date="2014" name="PLoS ONE">
        <title>Transcriptome-Based Identification of ABC Transporters in the Western Tarnished Plant Bug Lygus hesperus.</title>
        <authorList>
            <person name="Hull J.J."/>
            <person name="Chaney K."/>
            <person name="Geib S.M."/>
            <person name="Fabrick J.A."/>
            <person name="Brent C.S."/>
            <person name="Walsh D."/>
            <person name="Lavine L.C."/>
        </authorList>
    </citation>
    <scope>NUCLEOTIDE SEQUENCE</scope>
</reference>
<sequence>RIMLKLATIFFCLGAVIASDVDTYNGLVDETLFLAQQLMVQYKFDTLPLPPISVSYKNEKLSPSWNDVTGSVSTGPGTVVNATGIHRNGDAKITLVDDDKMVIDVGITTDPMVITFLKFDISFSSPFPISSSGGMQIKVGQNDATLQITFQKNTGVCKLNIDTATVTGLGSVDLLILPDTWWAEVKDKGVDYYLGNHNDDLKIVTNKYLQTALQSAVEKVNPCQYLPF</sequence>
<dbReference type="Gene3D" id="3.15.10.50">
    <property type="match status" value="1"/>
</dbReference>
<dbReference type="InterPro" id="IPR038602">
    <property type="entry name" value="Mite_allergen_7_sf"/>
</dbReference>
<keyword evidence="2" id="KW-0251">Elongation factor</keyword>
<reference evidence="2" key="2">
    <citation type="submission" date="2014-07" db="EMBL/GenBank/DDBJ databases">
        <authorList>
            <person name="Hull J."/>
        </authorList>
    </citation>
    <scope>NUCLEOTIDE SEQUENCE</scope>
</reference>
<evidence type="ECO:0000313" key="3">
    <source>
        <dbReference type="EMBL" id="JAF98316.1"/>
    </source>
</evidence>
<keyword evidence="1" id="KW-0732">Signal</keyword>
<keyword evidence="2" id="KW-0648">Protein biosynthesis</keyword>
<dbReference type="GO" id="GO:0003746">
    <property type="term" value="F:translation elongation factor activity"/>
    <property type="evidence" value="ECO:0007669"/>
    <property type="project" value="UniProtKB-KW"/>
</dbReference>
<dbReference type="EMBL" id="GBHO01045284">
    <property type="protein sequence ID" value="JAF98319.1"/>
    <property type="molecule type" value="Transcribed_RNA"/>
</dbReference>
<proteinExistence type="predicted"/>
<dbReference type="EMBL" id="GBHO01045289">
    <property type="protein sequence ID" value="JAF98314.1"/>
    <property type="molecule type" value="Transcribed_RNA"/>
</dbReference>
<dbReference type="EMBL" id="GBHO01045286">
    <property type="protein sequence ID" value="JAF98317.1"/>
    <property type="molecule type" value="Transcribed_RNA"/>
</dbReference>
<name>A0A0A9W0B9_LYGHE</name>
<evidence type="ECO:0000313" key="4">
    <source>
        <dbReference type="EMBL" id="JAF98317.1"/>
    </source>
</evidence>
<dbReference type="EMBL" id="GBHO01045287">
    <property type="protein sequence ID" value="JAF98316.1"/>
    <property type="molecule type" value="Transcribed_RNA"/>
</dbReference>
<dbReference type="AlphaFoldDB" id="A0A0A9W0B9"/>
<evidence type="ECO:0000313" key="5">
    <source>
        <dbReference type="EMBL" id="JAF98319.1"/>
    </source>
</evidence>
<feature type="signal peptide" evidence="1">
    <location>
        <begin position="1"/>
        <end position="18"/>
    </location>
</feature>
<feature type="non-terminal residue" evidence="2">
    <location>
        <position position="1"/>
    </location>
</feature>
<evidence type="ECO:0000313" key="2">
    <source>
        <dbReference type="EMBL" id="JAF98314.1"/>
    </source>
</evidence>
<organism evidence="2">
    <name type="scientific">Lygus hesperus</name>
    <name type="common">Western plant bug</name>
    <dbReference type="NCBI Taxonomy" id="30085"/>
    <lineage>
        <taxon>Eukaryota</taxon>
        <taxon>Metazoa</taxon>
        <taxon>Ecdysozoa</taxon>
        <taxon>Arthropoda</taxon>
        <taxon>Hexapoda</taxon>
        <taxon>Insecta</taxon>
        <taxon>Pterygota</taxon>
        <taxon>Neoptera</taxon>
        <taxon>Paraneoptera</taxon>
        <taxon>Hemiptera</taxon>
        <taxon>Heteroptera</taxon>
        <taxon>Panheteroptera</taxon>
        <taxon>Cimicomorpha</taxon>
        <taxon>Miridae</taxon>
        <taxon>Mirini</taxon>
        <taxon>Lygus</taxon>
    </lineage>
</organism>